<evidence type="ECO:0000256" key="2">
    <source>
        <dbReference type="ARBA" id="ARBA00022485"/>
    </source>
</evidence>
<feature type="binding site" evidence="10">
    <location>
        <position position="316"/>
    </location>
    <ligand>
        <name>[Ni-4Fe-4S] cluster</name>
        <dbReference type="ChEBI" id="CHEBI:47739"/>
    </ligand>
</feature>
<dbReference type="GO" id="GO:0043885">
    <property type="term" value="F:anaerobic carbon-monoxide dehydrogenase activity"/>
    <property type="evidence" value="ECO:0007669"/>
    <property type="project" value="UniProtKB-UniRule"/>
</dbReference>
<dbReference type="Pfam" id="PF03063">
    <property type="entry name" value="Prismane"/>
    <property type="match status" value="1"/>
</dbReference>
<evidence type="ECO:0000313" key="12">
    <source>
        <dbReference type="EMBL" id="CDX01706.1"/>
    </source>
</evidence>
<evidence type="ECO:0000256" key="7">
    <source>
        <dbReference type="ARBA" id="ARBA00023014"/>
    </source>
</evidence>
<accession>A0A098B1H1</accession>
<keyword evidence="4 9" id="KW-0479">Metal-binding</keyword>
<dbReference type="InterPro" id="IPR016099">
    <property type="entry name" value="Prismane-like_a/b-sand"/>
</dbReference>
<dbReference type="NCBIfam" id="TIGR01702">
    <property type="entry name" value="CO_DH_cata"/>
    <property type="match status" value="1"/>
</dbReference>
<feature type="binding site" evidence="10">
    <location>
        <position position="497"/>
    </location>
    <ligand>
        <name>[Ni-4Fe-4S] cluster</name>
        <dbReference type="ChEBI" id="CHEBI:47739"/>
    </ligand>
</feature>
<dbReference type="PIRSF" id="PIRSF005023">
    <property type="entry name" value="CODH"/>
    <property type="match status" value="1"/>
</dbReference>
<dbReference type="PANTHER" id="PTHR30109">
    <property type="entry name" value="HYDROXYLAMINE REDUCTASE"/>
    <property type="match status" value="1"/>
</dbReference>
<feature type="binding site" evidence="10">
    <location>
        <position position="548"/>
    </location>
    <ligand>
        <name>[Ni-4Fe-4S] cluster</name>
        <dbReference type="ChEBI" id="CHEBI:47739"/>
    </ligand>
</feature>
<feature type="binding site" evidence="10">
    <location>
        <position position="76"/>
    </location>
    <ligand>
        <name>[4Fe-4S] cluster</name>
        <dbReference type="ChEBI" id="CHEBI:49883"/>
        <label>2</label>
    </ligand>
</feature>
<evidence type="ECO:0000256" key="6">
    <source>
        <dbReference type="ARBA" id="ARBA00023004"/>
    </source>
</evidence>
<keyword evidence="5 9" id="KW-0560">Oxidoreductase</keyword>
<dbReference type="InterPro" id="IPR011254">
    <property type="entry name" value="Prismane-like_sf"/>
</dbReference>
<evidence type="ECO:0000256" key="3">
    <source>
        <dbReference type="ARBA" id="ARBA00022596"/>
    </source>
</evidence>
<dbReference type="EMBL" id="LK996017">
    <property type="protein sequence ID" value="CDX01706.1"/>
    <property type="molecule type" value="Genomic_DNA"/>
</dbReference>
<dbReference type="InterPro" id="IPR010047">
    <property type="entry name" value="CODH"/>
</dbReference>
<evidence type="ECO:0000256" key="11">
    <source>
        <dbReference type="SAM" id="MobiDB-lite"/>
    </source>
</evidence>
<dbReference type="PANTHER" id="PTHR30109:SF4">
    <property type="entry name" value="CARBON MONOXIDE DEHYDROGENASE"/>
    <property type="match status" value="1"/>
</dbReference>
<comment type="cofactor">
    <cofactor evidence="1">
        <name>[4Fe-4S] cluster</name>
        <dbReference type="ChEBI" id="CHEBI:49883"/>
    </cofactor>
</comment>
<feature type="binding site" evidence="10">
    <location>
        <position position="282"/>
    </location>
    <ligand>
        <name>[Ni-4Fe-4S] cluster</name>
        <dbReference type="ChEBI" id="CHEBI:47739"/>
    </ligand>
</feature>
<dbReference type="GO" id="GO:0004601">
    <property type="term" value="F:peroxidase activity"/>
    <property type="evidence" value="ECO:0007669"/>
    <property type="project" value="TreeGrafter"/>
</dbReference>
<evidence type="ECO:0000256" key="8">
    <source>
        <dbReference type="ARBA" id="ARBA00048733"/>
    </source>
</evidence>
<keyword evidence="3 10" id="KW-0533">Nickel</keyword>
<feature type="binding site" evidence="10">
    <location>
        <position position="59"/>
    </location>
    <ligand>
        <name>[4Fe-4S] cluster</name>
        <dbReference type="ChEBI" id="CHEBI:49883"/>
        <label>1</label>
        <note>ligand shared between dimeric partners</note>
    </ligand>
</feature>
<reference evidence="12" key="1">
    <citation type="submission" date="2014-07" db="EMBL/GenBank/DDBJ databases">
        <authorList>
            <person name="Hornung V.Bastian."/>
        </authorList>
    </citation>
    <scope>NUCLEOTIDE SEQUENCE</scope>
    <source>
        <strain evidence="12">PCE-S</strain>
    </source>
</reference>
<evidence type="ECO:0000256" key="9">
    <source>
        <dbReference type="PIRNR" id="PIRNR005023"/>
    </source>
</evidence>
<dbReference type="EC" id="1.2.7.4" evidence="9"/>
<dbReference type="AlphaFoldDB" id="A0A098B1H1"/>
<dbReference type="RefSeq" id="WP_208925575.1">
    <property type="nucleotide sequence ID" value="NZ_JAYFNZ010000053.1"/>
</dbReference>
<keyword evidence="2 9" id="KW-0004">4Fe-4S</keyword>
<feature type="binding site" evidence="10">
    <location>
        <position position="67"/>
    </location>
    <ligand>
        <name>[4Fe-4S] cluster</name>
        <dbReference type="ChEBI" id="CHEBI:49883"/>
        <label>1</label>
        <note>ligand shared between dimeric partners</note>
    </ligand>
</feature>
<evidence type="ECO:0000256" key="4">
    <source>
        <dbReference type="ARBA" id="ARBA00022723"/>
    </source>
</evidence>
<dbReference type="Gene3D" id="1.20.1270.30">
    <property type="match status" value="1"/>
</dbReference>
<feature type="binding site" evidence="10">
    <location>
        <position position="68"/>
    </location>
    <ligand>
        <name>[4Fe-4S] cluster</name>
        <dbReference type="ChEBI" id="CHEBI:49883"/>
        <label>2</label>
    </ligand>
</feature>
<gene>
    <name evidence="12" type="ORF">DPCES_1819</name>
</gene>
<dbReference type="CDD" id="cd01915">
    <property type="entry name" value="CODH"/>
    <property type="match status" value="1"/>
</dbReference>
<feature type="binding site" evidence="10">
    <location>
        <position position="71"/>
    </location>
    <ligand>
        <name>[4Fe-4S] cluster</name>
        <dbReference type="ChEBI" id="CHEBI:49883"/>
        <label>2</label>
    </ligand>
</feature>
<feature type="binding site" evidence="10">
    <location>
        <position position="90"/>
    </location>
    <ligand>
        <name>[4Fe-4S] cluster</name>
        <dbReference type="ChEBI" id="CHEBI:49883"/>
        <label>2</label>
    </ligand>
</feature>
<name>A0A098B1H1_DESHA</name>
<comment type="catalytic activity">
    <reaction evidence="8 9">
        <text>CO + 2 oxidized [2Fe-2S]-[ferredoxin] + H2O = 2 reduced [2Fe-2S]-[ferredoxin] + CO2 + 2 H(+)</text>
        <dbReference type="Rhea" id="RHEA:21040"/>
        <dbReference type="Rhea" id="RHEA-COMP:10000"/>
        <dbReference type="Rhea" id="RHEA-COMP:10001"/>
        <dbReference type="ChEBI" id="CHEBI:15377"/>
        <dbReference type="ChEBI" id="CHEBI:15378"/>
        <dbReference type="ChEBI" id="CHEBI:16526"/>
        <dbReference type="ChEBI" id="CHEBI:17245"/>
        <dbReference type="ChEBI" id="CHEBI:33737"/>
        <dbReference type="ChEBI" id="CHEBI:33738"/>
        <dbReference type="EC" id="1.2.7.4"/>
    </reaction>
</comment>
<evidence type="ECO:0000256" key="10">
    <source>
        <dbReference type="PIRSR" id="PIRSR005023-1"/>
    </source>
</evidence>
<protein>
    <recommendedName>
        <fullName evidence="9">Carbon monoxide dehydrogenase</fullName>
        <ecNumber evidence="9">1.2.7.4</ecNumber>
    </recommendedName>
</protein>
<dbReference type="GO" id="GO:0050418">
    <property type="term" value="F:hydroxylamine reductase activity"/>
    <property type="evidence" value="ECO:0007669"/>
    <property type="project" value="TreeGrafter"/>
</dbReference>
<feature type="binding site" evidence="10">
    <location>
        <position position="467"/>
    </location>
    <ligand>
        <name>[Ni-4Fe-4S] cluster</name>
        <dbReference type="ChEBI" id="CHEBI:47739"/>
    </ligand>
</feature>
<dbReference type="Gene3D" id="3.40.50.2030">
    <property type="match status" value="2"/>
</dbReference>
<feature type="region of interest" description="Disordered" evidence="11">
    <location>
        <begin position="1"/>
        <end position="30"/>
    </location>
</feature>
<proteinExistence type="predicted"/>
<dbReference type="SUPFAM" id="SSF56821">
    <property type="entry name" value="Prismane protein-like"/>
    <property type="match status" value="1"/>
</dbReference>
<keyword evidence="7 9" id="KW-0411">Iron-sulfur</keyword>
<evidence type="ECO:0000256" key="1">
    <source>
        <dbReference type="ARBA" id="ARBA00001966"/>
    </source>
</evidence>
<dbReference type="GO" id="GO:0042542">
    <property type="term" value="P:response to hydrogen peroxide"/>
    <property type="evidence" value="ECO:0007669"/>
    <property type="project" value="TreeGrafter"/>
</dbReference>
<dbReference type="PATRIC" id="fig|49338.4.peg.1958"/>
<dbReference type="GO" id="GO:0016151">
    <property type="term" value="F:nickel cation binding"/>
    <property type="evidence" value="ECO:0007669"/>
    <property type="project" value="InterPro"/>
</dbReference>
<dbReference type="GO" id="GO:0051539">
    <property type="term" value="F:4 iron, 4 sulfur cluster binding"/>
    <property type="evidence" value="ECO:0007669"/>
    <property type="project" value="UniProtKB-UniRule"/>
</dbReference>
<dbReference type="InterPro" id="IPR016101">
    <property type="entry name" value="CO_DH_a-bundle"/>
</dbReference>
<feature type="binding site" evidence="10">
    <location>
        <position position="354"/>
    </location>
    <ligand>
        <name>[Ni-4Fe-4S] cluster</name>
        <dbReference type="ChEBI" id="CHEBI:47739"/>
    </ligand>
</feature>
<evidence type="ECO:0000256" key="5">
    <source>
        <dbReference type="ARBA" id="ARBA00023002"/>
    </source>
</evidence>
<organism evidence="12">
    <name type="scientific">Desulfitobacterium hafniense</name>
    <name type="common">Desulfitobacterium frappieri</name>
    <dbReference type="NCBI Taxonomy" id="49338"/>
    <lineage>
        <taxon>Bacteria</taxon>
        <taxon>Bacillati</taxon>
        <taxon>Bacillota</taxon>
        <taxon>Clostridia</taxon>
        <taxon>Eubacteriales</taxon>
        <taxon>Desulfitobacteriaceae</taxon>
        <taxon>Desulfitobacterium</taxon>
    </lineage>
</organism>
<dbReference type="GO" id="GO:0006091">
    <property type="term" value="P:generation of precursor metabolites and energy"/>
    <property type="evidence" value="ECO:0007669"/>
    <property type="project" value="InterPro"/>
</dbReference>
<dbReference type="InterPro" id="IPR004137">
    <property type="entry name" value="HCP/CODH"/>
</dbReference>
<keyword evidence="6 9" id="KW-0408">Iron</keyword>
<sequence>MPRYRDLTHTSRPSNAPRVVEPKNPLRTTDPGTIEMLKVAQENKLETVFDRFVAQQPQCGFGYKGICCRICLAGPCRVKAEDGPASRGICGATAYTIVSRNLVRMIAGGAASHSEHARHVLHTAHELVEGKTKDYEIKSPEKLHKLAEKLGIETLNRDNMEILGDVTELAYEDFGRYKDRPAAFLDSFLIEQRHNKFLNTNIMPRNIDGTVTELMAQTAQGVDADPVNIIFGGLKGSLADLVGEYIGTNLSDVLFGIPEPIVSEANLGVIEEKMVNIAVHGHNPVLSEMVVGAARELKAEAQKAGAEGVNIVGICCTGNELLMREGVYLATSSASQEMAILTGVLDAMVVDIQCIYPSLTQLCDCYHTKMITTEAIMKVPGAQHLAFNSETAMEDAKKLVRIAIEAYKRRDPKKIALSKTRNSLVAGFSIEALTDIFGKINPERPFSVLTDAILSGQIKGVVQMAGCNNLKRQQDESHVAILKELVKNDVFVVATGCSAGAFAKMGLMNSEAVEEYAGEGLKSFIRQLEEANPQLSTKLPLVFHLGSCVDNSRGMDLVQLMAKELGVDTPKVPFAASAPEAMHEKAVAIGSYCVSMGIPTHVGTMPYLEGSDLIYGIATQIAHDVFGGNFIFEVDEKIAAQKILNALEYRSWKLKIHKQTAEKFDTAIAQGW</sequence>